<dbReference type="Proteomes" id="UP000017127">
    <property type="component" value="Unassembled WGS sequence"/>
</dbReference>
<accession>U7QDH6</accession>
<gene>
    <name evidence="2" type="ORF">M595_4771</name>
</gene>
<dbReference type="RefSeq" id="WP_023068477.1">
    <property type="nucleotide sequence ID" value="NZ_AUZM01000062.1"/>
</dbReference>
<dbReference type="NCBIfam" id="NF038131">
    <property type="entry name" value="choice_anch_K"/>
    <property type="match status" value="1"/>
</dbReference>
<comment type="caution">
    <text evidence="2">The sequence shown here is derived from an EMBL/GenBank/DDBJ whole genome shotgun (WGS) entry which is preliminary data.</text>
</comment>
<sequence length="250" mass="26996">MLLKPSVNVLLTSIFTSAFALVGTAANALTLNSSSGSWSNPIGGEFIQYQTIGKENQIRWGDSLGLGEQSGLGFTGVDATELELENVFEIGTLSHFNNVIYGNTAASAVNLTLDLDFVELGMKTFDFNLEIDETPNDGNCMYYSVSNDCSDKISFPTAFSPESFEIDGVSYTLSLVGFSYGADQSILSDFISQEKMTSEAILYGKITAVENLTAFSTQPGKQVSEPQTLGGILALGLILTNRILKRDWLK</sequence>
<dbReference type="InterPro" id="IPR047995">
    <property type="entry name" value="Choice_anch_K"/>
</dbReference>
<reference evidence="2 3" key="1">
    <citation type="journal article" date="2013" name="Front. Microbiol.">
        <title>Comparative genomic analyses of the cyanobacterium, Lyngbya aestuarii BL J, a powerful hydrogen producer.</title>
        <authorList>
            <person name="Kothari A."/>
            <person name="Vaughn M."/>
            <person name="Garcia-Pichel F."/>
        </authorList>
    </citation>
    <scope>NUCLEOTIDE SEQUENCE [LARGE SCALE GENOMIC DNA]</scope>
    <source>
        <strain evidence="2 3">BL J</strain>
    </source>
</reference>
<feature type="signal peptide" evidence="1">
    <location>
        <begin position="1"/>
        <end position="20"/>
    </location>
</feature>
<keyword evidence="3" id="KW-1185">Reference proteome</keyword>
<dbReference type="OrthoDB" id="449840at2"/>
<evidence type="ECO:0000313" key="2">
    <source>
        <dbReference type="EMBL" id="ERT05277.1"/>
    </source>
</evidence>
<name>U7QDH6_9CYAN</name>
<proteinExistence type="predicted"/>
<organism evidence="2 3">
    <name type="scientific">Lyngbya aestuarii BL J</name>
    <dbReference type="NCBI Taxonomy" id="1348334"/>
    <lineage>
        <taxon>Bacteria</taxon>
        <taxon>Bacillati</taxon>
        <taxon>Cyanobacteriota</taxon>
        <taxon>Cyanophyceae</taxon>
        <taxon>Oscillatoriophycideae</taxon>
        <taxon>Oscillatoriales</taxon>
        <taxon>Microcoleaceae</taxon>
        <taxon>Lyngbya</taxon>
    </lineage>
</organism>
<dbReference type="AlphaFoldDB" id="U7QDH6"/>
<dbReference type="NCBIfam" id="NF038125">
    <property type="entry name" value="PEP_CTERM_THxN"/>
    <property type="match status" value="1"/>
</dbReference>
<protein>
    <submittedName>
        <fullName evidence="2">Putative rTX protein</fullName>
    </submittedName>
</protein>
<feature type="chain" id="PRO_5004688200" evidence="1">
    <location>
        <begin position="21"/>
        <end position="250"/>
    </location>
</feature>
<keyword evidence="1" id="KW-0732">Signal</keyword>
<evidence type="ECO:0000313" key="3">
    <source>
        <dbReference type="Proteomes" id="UP000017127"/>
    </source>
</evidence>
<evidence type="ECO:0000256" key="1">
    <source>
        <dbReference type="SAM" id="SignalP"/>
    </source>
</evidence>
<dbReference type="EMBL" id="AUZM01000062">
    <property type="protein sequence ID" value="ERT05277.1"/>
    <property type="molecule type" value="Genomic_DNA"/>
</dbReference>